<dbReference type="Proteomes" id="UP000053171">
    <property type="component" value="Unassembled WGS sequence"/>
</dbReference>
<dbReference type="PATRIC" id="fig|37923.10.peg.1626"/>
<reference evidence="10 11" key="5">
    <citation type="submission" date="2020-12" db="EMBL/GenBank/DDBJ databases">
        <title>FDA dAtabase for Regulatory Grade micrObial Sequences (FDA-ARGOS): Supporting development and validation of Infectious Disease Dx tests.</title>
        <authorList>
            <person name="Sproer C."/>
            <person name="Gronow S."/>
            <person name="Severitt S."/>
            <person name="Schroder I."/>
            <person name="Tallon L."/>
            <person name="Sadzewicz L."/>
            <person name="Zhao X."/>
            <person name="Boylan J."/>
            <person name="Ott S."/>
            <person name="Bowen H."/>
            <person name="Vavikolanu K."/>
            <person name="Mehta A."/>
            <person name="Aluvathingal J."/>
            <person name="Nadendla S."/>
            <person name="Lowell S."/>
            <person name="Myers T."/>
            <person name="Yan Y."/>
            <person name="Sichtig H."/>
        </authorList>
    </citation>
    <scope>NUCLEOTIDE SEQUENCE [LARGE SCALE GENOMIC DNA]</scope>
    <source>
        <strain evidence="7 11">FDAARGOS_1001</strain>
        <strain evidence="6 10">FDAARGOS_864</strain>
    </source>
</reference>
<keyword evidence="1" id="KW-0805">Transcription regulation</keyword>
<dbReference type="EMBL" id="LJBJ02000006">
    <property type="protein sequence ID" value="OAX52242.1"/>
    <property type="molecule type" value="Genomic_DNA"/>
</dbReference>
<dbReference type="GeneID" id="61261771"/>
<accession>A0A147E7A9</accession>
<evidence type="ECO:0000313" key="4">
    <source>
        <dbReference type="EMBL" id="OAX52242.1"/>
    </source>
</evidence>
<dbReference type="EMBL" id="CP066078">
    <property type="protein sequence ID" value="QQC59333.1"/>
    <property type="molecule type" value="Genomic_DNA"/>
</dbReference>
<evidence type="ECO:0000256" key="2">
    <source>
        <dbReference type="ARBA" id="ARBA00023163"/>
    </source>
</evidence>
<proteinExistence type="predicted"/>
<reference evidence="4 8" key="3">
    <citation type="submission" date="2016-06" db="EMBL/GenBank/DDBJ databases">
        <title>Identification of putative biosynthetic pathways for the production of bioactive secondary metabolites by the marine actinomycete Kocuria kristinae RUTW2-3.</title>
        <authorList>
            <person name="Waterworth S.C."/>
            <person name="Walmsley T.A."/>
            <person name="Matongo T."/>
            <person name="Davies-Coleman M.T."/>
            <person name="Dorrington R.A."/>
        </authorList>
    </citation>
    <scope>NUCLEOTIDE SEQUENCE [LARGE SCALE GENOMIC DNA]</scope>
    <source>
        <strain evidence="8">RuSp02-3</strain>
        <strain evidence="4">RUTW2-3</strain>
    </source>
</reference>
<dbReference type="Pfam" id="PF13490">
    <property type="entry name" value="zf-HC2"/>
    <property type="match status" value="1"/>
</dbReference>
<dbReference type="EMBL" id="CP065738">
    <property type="protein sequence ID" value="QPT53688.1"/>
    <property type="molecule type" value="Genomic_DNA"/>
</dbReference>
<dbReference type="EMBL" id="MODZ01000003">
    <property type="protein sequence ID" value="OIJ36467.1"/>
    <property type="molecule type" value="Genomic_DNA"/>
</dbReference>
<dbReference type="InterPro" id="IPR027383">
    <property type="entry name" value="Znf_put"/>
</dbReference>
<dbReference type="Proteomes" id="UP000594975">
    <property type="component" value="Chromosome"/>
</dbReference>
<dbReference type="NCBIfam" id="TIGR03988">
    <property type="entry name" value="antisig_RsrA"/>
    <property type="match status" value="1"/>
</dbReference>
<evidence type="ECO:0000313" key="8">
    <source>
        <dbReference type="Proteomes" id="UP000053171"/>
    </source>
</evidence>
<evidence type="ECO:0000313" key="10">
    <source>
        <dbReference type="Proteomes" id="UP000594975"/>
    </source>
</evidence>
<dbReference type="RefSeq" id="WP_058731285.1">
    <property type="nucleotide sequence ID" value="NZ_CP065738.1"/>
</dbReference>
<dbReference type="Proteomes" id="UP000179540">
    <property type="component" value="Unassembled WGS sequence"/>
</dbReference>
<evidence type="ECO:0000313" key="5">
    <source>
        <dbReference type="EMBL" id="OIJ36467.1"/>
    </source>
</evidence>
<evidence type="ECO:0000313" key="9">
    <source>
        <dbReference type="Proteomes" id="UP000179540"/>
    </source>
</evidence>
<keyword evidence="2" id="KW-0804">Transcription</keyword>
<dbReference type="InterPro" id="IPR024020">
    <property type="entry name" value="Anit_sigma_mycothiol_RsrA"/>
</dbReference>
<evidence type="ECO:0000313" key="7">
    <source>
        <dbReference type="EMBL" id="QQC59333.1"/>
    </source>
</evidence>
<evidence type="ECO:0000256" key="1">
    <source>
        <dbReference type="ARBA" id="ARBA00023015"/>
    </source>
</evidence>
<dbReference type="Gene3D" id="1.10.10.1320">
    <property type="entry name" value="Anti-sigma factor, zinc-finger domain"/>
    <property type="match status" value="1"/>
</dbReference>
<organism evidence="5 9">
    <name type="scientific">Rothia kristinae</name>
    <dbReference type="NCBI Taxonomy" id="37923"/>
    <lineage>
        <taxon>Bacteria</taxon>
        <taxon>Bacillati</taxon>
        <taxon>Actinomycetota</taxon>
        <taxon>Actinomycetes</taxon>
        <taxon>Micrococcales</taxon>
        <taxon>Micrococcaceae</taxon>
        <taxon>Rothia</taxon>
    </lineage>
</organism>
<dbReference type="InterPro" id="IPR041916">
    <property type="entry name" value="Anti_sigma_zinc_sf"/>
</dbReference>
<protein>
    <submittedName>
        <fullName evidence="5">Mycothiol system anti-sigma-R factor</fullName>
    </submittedName>
</protein>
<dbReference type="AlphaFoldDB" id="A0A147E7A9"/>
<evidence type="ECO:0000313" key="11">
    <source>
        <dbReference type="Proteomes" id="UP000595221"/>
    </source>
</evidence>
<evidence type="ECO:0000259" key="3">
    <source>
        <dbReference type="Pfam" id="PF13490"/>
    </source>
</evidence>
<reference evidence="4" key="2">
    <citation type="submission" date="2016-04" db="EMBL/GenBank/DDBJ databases">
        <authorList>
            <person name="Evans L.H."/>
            <person name="Alamgir A."/>
            <person name="Owens N."/>
            <person name="Weber N.D."/>
            <person name="Virtaneva K."/>
            <person name="Barbian K."/>
            <person name="Babar A."/>
            <person name="Rosenke K."/>
        </authorList>
    </citation>
    <scope>NUCLEOTIDE SEQUENCE [LARGE SCALE GENOMIC DNA]</scope>
    <source>
        <strain evidence="4">RUTW2-3</strain>
    </source>
</reference>
<gene>
    <name evidence="6" type="primary">rsrA</name>
    <name evidence="4" type="ORF">AN277_0204565</name>
    <name evidence="5" type="ORF">BK826_03385</name>
    <name evidence="6" type="ORF">I6G21_00215</name>
    <name evidence="7" type="ORF">I6H58_10425</name>
</gene>
<dbReference type="Proteomes" id="UP000595221">
    <property type="component" value="Chromosome"/>
</dbReference>
<reference evidence="8" key="1">
    <citation type="submission" date="2016-04" db="EMBL/GenBank/DDBJ databases">
        <authorList>
            <person name="Waterworth S."/>
            <person name="Matcher G."/>
        </authorList>
    </citation>
    <scope>NUCLEOTIDE SEQUENCE [LARGE SCALE GENOMIC DNA]</scope>
    <source>
        <strain evidence="8">RuSp02-3</strain>
    </source>
</reference>
<evidence type="ECO:0000313" key="6">
    <source>
        <dbReference type="EMBL" id="QPT53688.1"/>
    </source>
</evidence>
<feature type="domain" description="Putative zinc-finger" evidence="3">
    <location>
        <begin position="14"/>
        <end position="43"/>
    </location>
</feature>
<name>A0A147E7A9_9MICC</name>
<dbReference type="KEGG" id="rkr:I6G21_00215"/>
<dbReference type="STRING" id="37923.BK826_03385"/>
<sequence>MSECKDAQCREEQMHRIYEYLDGALSAEDIAEIRAHLEECETCSREYDLERLIRSAVRRSCAEPAPEALKESILAKIDAVRASPQTADHGH</sequence>
<keyword evidence="8" id="KW-1185">Reference proteome</keyword>
<reference evidence="5 9" key="4">
    <citation type="submission" date="2016-10" db="EMBL/GenBank/DDBJ databases">
        <title>Draft genome sequence of strain LCT isolated from the Shenzhou X spacecraft of China.</title>
        <authorList>
            <person name="Huang B."/>
        </authorList>
    </citation>
    <scope>NUCLEOTIDE SEQUENCE [LARGE SCALE GENOMIC DNA]</scope>
    <source>
        <strain evidence="5 9">LCT-H5</strain>
    </source>
</reference>
<dbReference type="OrthoDB" id="3267840at2"/>